<keyword evidence="2" id="KW-1185">Reference proteome</keyword>
<gene>
    <name evidence="1" type="ORF">I4F81_000191</name>
</gene>
<name>A0ACC3BI45_PYRYE</name>
<reference evidence="1" key="1">
    <citation type="submission" date="2019-11" db="EMBL/GenBank/DDBJ databases">
        <title>Nori genome reveals adaptations in red seaweeds to the harsh intertidal environment.</title>
        <authorList>
            <person name="Wang D."/>
            <person name="Mao Y."/>
        </authorList>
    </citation>
    <scope>NUCLEOTIDE SEQUENCE</scope>
    <source>
        <tissue evidence="1">Gametophyte</tissue>
    </source>
</reference>
<proteinExistence type="predicted"/>
<dbReference type="Proteomes" id="UP000798662">
    <property type="component" value="Chromosome 1"/>
</dbReference>
<accession>A0ACC3BI45</accession>
<protein>
    <submittedName>
        <fullName evidence="1">Uncharacterized protein</fullName>
    </submittedName>
</protein>
<evidence type="ECO:0000313" key="1">
    <source>
        <dbReference type="EMBL" id="KAK1857575.1"/>
    </source>
</evidence>
<sequence>MSYQTIGGDDPTPREYDAPAYGHASAVPAAGGADPLSYAMPPSVAAASPFPAGSPVGAGAVDGGGGGGPSTFSDRAAAAASTALTSLSAVTTAEPLDASNGLPLSTRATLALAATRPWVADFLNPALFSLPSGAEEARVRLSVNVRAYVYNYLVVGVALLGAVALGHLGALFLLAVVAAGGWWLFAMAEEEVMVGGLSIRRGGKAALLGTAVAVVLLGGGVLGGVLTAATVGGVGGVAHALGHEVATVEGAGGGIGV</sequence>
<evidence type="ECO:0000313" key="2">
    <source>
        <dbReference type="Proteomes" id="UP000798662"/>
    </source>
</evidence>
<comment type="caution">
    <text evidence="1">The sequence shown here is derived from an EMBL/GenBank/DDBJ whole genome shotgun (WGS) entry which is preliminary data.</text>
</comment>
<dbReference type="EMBL" id="CM020618">
    <property type="protein sequence ID" value="KAK1857575.1"/>
    <property type="molecule type" value="Genomic_DNA"/>
</dbReference>
<organism evidence="1 2">
    <name type="scientific">Pyropia yezoensis</name>
    <name type="common">Susabi-nori</name>
    <name type="synonym">Porphyra yezoensis</name>
    <dbReference type="NCBI Taxonomy" id="2788"/>
    <lineage>
        <taxon>Eukaryota</taxon>
        <taxon>Rhodophyta</taxon>
        <taxon>Bangiophyceae</taxon>
        <taxon>Bangiales</taxon>
        <taxon>Bangiaceae</taxon>
        <taxon>Pyropia</taxon>
    </lineage>
</organism>